<dbReference type="PROSITE" id="PS50949">
    <property type="entry name" value="HTH_GNTR"/>
    <property type="match status" value="1"/>
</dbReference>
<dbReference type="Gene3D" id="3.40.1410.10">
    <property type="entry name" value="Chorismate lyase-like"/>
    <property type="match status" value="1"/>
</dbReference>
<dbReference type="InterPro" id="IPR036388">
    <property type="entry name" value="WH-like_DNA-bd_sf"/>
</dbReference>
<dbReference type="RefSeq" id="WP_072489699.1">
    <property type="nucleotide sequence ID" value="NZ_FPJO01000060.1"/>
</dbReference>
<dbReference type="InterPro" id="IPR028978">
    <property type="entry name" value="Chorismate_lyase_/UTRA_dom_sf"/>
</dbReference>
<dbReference type="SUPFAM" id="SSF64288">
    <property type="entry name" value="Chorismate lyase-like"/>
    <property type="match status" value="1"/>
</dbReference>
<evidence type="ECO:0000256" key="3">
    <source>
        <dbReference type="ARBA" id="ARBA00023163"/>
    </source>
</evidence>
<feature type="domain" description="HTH gntR-type" evidence="4">
    <location>
        <begin position="8"/>
        <end position="76"/>
    </location>
</feature>
<name>A0A1K2FCE8_STRAR</name>
<protein>
    <submittedName>
        <fullName evidence="5">GntR family transcriptional regulator</fullName>
    </submittedName>
</protein>
<dbReference type="InterPro" id="IPR050679">
    <property type="entry name" value="Bact_HTH_transcr_reg"/>
</dbReference>
<accession>A0A1K2FCE8</accession>
<dbReference type="GO" id="GO:0003700">
    <property type="term" value="F:DNA-binding transcription factor activity"/>
    <property type="evidence" value="ECO:0007669"/>
    <property type="project" value="InterPro"/>
</dbReference>
<dbReference type="STRING" id="1893.SAMN02787144_106012"/>
<proteinExistence type="predicted"/>
<dbReference type="AlphaFoldDB" id="A0A1K2FCE8"/>
<dbReference type="OrthoDB" id="3192286at2"/>
<dbReference type="EMBL" id="FPJO01000060">
    <property type="protein sequence ID" value="SFY45110.1"/>
    <property type="molecule type" value="Genomic_DNA"/>
</dbReference>
<dbReference type="Pfam" id="PF00392">
    <property type="entry name" value="GntR"/>
    <property type="match status" value="1"/>
</dbReference>
<sequence length="245" mass="26466">MAYKAPAGRGYADVAAHFRDRITAGELAPGDSLPSVTEIQAQFKVASKTVSRALGVLKGEGLVTSRGALGTVVAQSPLIITGTDRLNRMARNGMRYAPGESSSGHRVMRRAVHDAEVCTALDLEPGDEAVIRIRVFRQDDQPTSVGLSIYPPHTVAAVPELADDVRMTTQFDELYTQRTGRPVERGQRTGHARHAAKDELDAMEITAPPSAAVPVFVTTQTFHDEDRPLAYWEDVYAPGTSVPMG</sequence>
<dbReference type="InterPro" id="IPR036390">
    <property type="entry name" value="WH_DNA-bd_sf"/>
</dbReference>
<evidence type="ECO:0000256" key="1">
    <source>
        <dbReference type="ARBA" id="ARBA00023015"/>
    </source>
</evidence>
<dbReference type="Gene3D" id="1.10.10.10">
    <property type="entry name" value="Winged helix-like DNA-binding domain superfamily/Winged helix DNA-binding domain"/>
    <property type="match status" value="1"/>
</dbReference>
<dbReference type="Proteomes" id="UP000181909">
    <property type="component" value="Unassembled WGS sequence"/>
</dbReference>
<dbReference type="PANTHER" id="PTHR44846:SF17">
    <property type="entry name" value="GNTR-FAMILY TRANSCRIPTIONAL REGULATOR"/>
    <property type="match status" value="1"/>
</dbReference>
<reference evidence="5 6" key="1">
    <citation type="submission" date="2016-11" db="EMBL/GenBank/DDBJ databases">
        <authorList>
            <person name="Jaros S."/>
            <person name="Januszkiewicz K."/>
            <person name="Wedrychowicz H."/>
        </authorList>
    </citation>
    <scope>NUCLEOTIDE SEQUENCE [LARGE SCALE GENOMIC DNA]</scope>
    <source>
        <strain evidence="5 6">OK807</strain>
    </source>
</reference>
<organism evidence="5 6">
    <name type="scientific">Streptomyces atratus</name>
    <dbReference type="NCBI Taxonomy" id="1893"/>
    <lineage>
        <taxon>Bacteria</taxon>
        <taxon>Bacillati</taxon>
        <taxon>Actinomycetota</taxon>
        <taxon>Actinomycetes</taxon>
        <taxon>Kitasatosporales</taxon>
        <taxon>Streptomycetaceae</taxon>
        <taxon>Streptomyces</taxon>
    </lineage>
</organism>
<dbReference type="GO" id="GO:0045892">
    <property type="term" value="P:negative regulation of DNA-templated transcription"/>
    <property type="evidence" value="ECO:0007669"/>
    <property type="project" value="TreeGrafter"/>
</dbReference>
<evidence type="ECO:0000313" key="5">
    <source>
        <dbReference type="EMBL" id="SFY45110.1"/>
    </source>
</evidence>
<dbReference type="SMART" id="SM00866">
    <property type="entry name" value="UTRA"/>
    <property type="match status" value="1"/>
</dbReference>
<dbReference type="SMART" id="SM00345">
    <property type="entry name" value="HTH_GNTR"/>
    <property type="match status" value="1"/>
</dbReference>
<evidence type="ECO:0000259" key="4">
    <source>
        <dbReference type="PROSITE" id="PS50949"/>
    </source>
</evidence>
<dbReference type="PANTHER" id="PTHR44846">
    <property type="entry name" value="MANNOSYL-D-GLYCERATE TRANSPORT/METABOLISM SYSTEM REPRESSOR MNGR-RELATED"/>
    <property type="match status" value="1"/>
</dbReference>
<dbReference type="SUPFAM" id="SSF46785">
    <property type="entry name" value="Winged helix' DNA-binding domain"/>
    <property type="match status" value="1"/>
</dbReference>
<evidence type="ECO:0000313" key="6">
    <source>
        <dbReference type="Proteomes" id="UP000181909"/>
    </source>
</evidence>
<keyword evidence="2" id="KW-0238">DNA-binding</keyword>
<dbReference type="InterPro" id="IPR011663">
    <property type="entry name" value="UTRA"/>
</dbReference>
<keyword evidence="1" id="KW-0805">Transcription regulation</keyword>
<dbReference type="CDD" id="cd07377">
    <property type="entry name" value="WHTH_GntR"/>
    <property type="match status" value="1"/>
</dbReference>
<dbReference type="GO" id="GO:0003677">
    <property type="term" value="F:DNA binding"/>
    <property type="evidence" value="ECO:0007669"/>
    <property type="project" value="UniProtKB-KW"/>
</dbReference>
<gene>
    <name evidence="5" type="ORF">SAMN02787144_106012</name>
</gene>
<dbReference type="Pfam" id="PF07702">
    <property type="entry name" value="UTRA"/>
    <property type="match status" value="1"/>
</dbReference>
<evidence type="ECO:0000256" key="2">
    <source>
        <dbReference type="ARBA" id="ARBA00023125"/>
    </source>
</evidence>
<keyword evidence="3" id="KW-0804">Transcription</keyword>
<dbReference type="InterPro" id="IPR000524">
    <property type="entry name" value="Tscrpt_reg_HTH_GntR"/>
</dbReference>